<dbReference type="CDD" id="cd00086">
    <property type="entry name" value="homeodomain"/>
    <property type="match status" value="1"/>
</dbReference>
<dbReference type="InterPro" id="IPR001356">
    <property type="entry name" value="HD"/>
</dbReference>
<dbReference type="Gene3D" id="1.10.10.60">
    <property type="entry name" value="Homeodomain-like"/>
    <property type="match status" value="1"/>
</dbReference>
<comment type="similarity">
    <text evidence="8">Belongs to the WUS homeobox family.</text>
</comment>
<evidence type="ECO:0000256" key="6">
    <source>
        <dbReference type="ARBA" id="ARBA00023163"/>
    </source>
</evidence>
<evidence type="ECO:0000256" key="10">
    <source>
        <dbReference type="RuleBase" id="RU000682"/>
    </source>
</evidence>
<feature type="region of interest" description="Disordered" evidence="11">
    <location>
        <begin position="190"/>
        <end position="223"/>
    </location>
</feature>
<dbReference type="PROSITE" id="PS50071">
    <property type="entry name" value="HOMEOBOX_2"/>
    <property type="match status" value="1"/>
</dbReference>
<evidence type="ECO:0000256" key="7">
    <source>
        <dbReference type="ARBA" id="ARBA00023242"/>
    </source>
</evidence>
<dbReference type="SMART" id="SM00389">
    <property type="entry name" value="HOX"/>
    <property type="match status" value="1"/>
</dbReference>
<evidence type="ECO:0000256" key="5">
    <source>
        <dbReference type="ARBA" id="ARBA00023155"/>
    </source>
</evidence>
<dbReference type="GeneID" id="110797714"/>
<keyword evidence="6" id="KW-0804">Transcription</keyword>
<keyword evidence="3" id="KW-0805">Transcription regulation</keyword>
<dbReference type="PANTHER" id="PTHR45940:SF6">
    <property type="entry name" value="WUSCHEL-RELATED HOMEOBOX 2"/>
    <property type="match status" value="1"/>
</dbReference>
<evidence type="ECO:0000256" key="4">
    <source>
        <dbReference type="ARBA" id="ARBA00023125"/>
    </source>
</evidence>
<dbReference type="InterPro" id="IPR009057">
    <property type="entry name" value="Homeodomain-like_sf"/>
</dbReference>
<dbReference type="AlphaFoldDB" id="A0A9R0IZP4"/>
<evidence type="ECO:0000313" key="13">
    <source>
        <dbReference type="Proteomes" id="UP000813463"/>
    </source>
</evidence>
<evidence type="ECO:0000256" key="3">
    <source>
        <dbReference type="ARBA" id="ARBA00023015"/>
    </source>
</evidence>
<keyword evidence="7 9" id="KW-0539">Nucleus</keyword>
<comment type="subcellular location">
    <subcellularLocation>
        <location evidence="1 9 10">Nucleus</location>
    </subcellularLocation>
</comment>
<keyword evidence="2" id="KW-0217">Developmental protein</keyword>
<gene>
    <name evidence="14" type="primary">LOC110797714</name>
</gene>
<evidence type="ECO:0000259" key="12">
    <source>
        <dbReference type="PROSITE" id="PS50071"/>
    </source>
</evidence>
<protein>
    <submittedName>
        <fullName evidence="14">WUSCHEL-related homeobox 2</fullName>
    </submittedName>
</protein>
<dbReference type="KEGG" id="soe:110797714"/>
<dbReference type="PANTHER" id="PTHR45940">
    <property type="entry name" value="WUSCHEL-RELATED HOMEOBOX 1-RELATED"/>
    <property type="match status" value="1"/>
</dbReference>
<feature type="DNA-binding region" description="Homeobox" evidence="9">
    <location>
        <begin position="38"/>
        <end position="93"/>
    </location>
</feature>
<dbReference type="InterPro" id="IPR044555">
    <property type="entry name" value="WUSCHEL-like"/>
</dbReference>
<dbReference type="Proteomes" id="UP000813463">
    <property type="component" value="Chromosome 6"/>
</dbReference>
<keyword evidence="5 9" id="KW-0371">Homeobox</keyword>
<dbReference type="RefSeq" id="XP_021858509.2">
    <property type="nucleotide sequence ID" value="XM_022002817.2"/>
</dbReference>
<feature type="compositionally biased region" description="Basic and acidic residues" evidence="11">
    <location>
        <begin position="1"/>
        <end position="15"/>
    </location>
</feature>
<proteinExistence type="inferred from homology"/>
<dbReference type="GO" id="GO:0005634">
    <property type="term" value="C:nucleus"/>
    <property type="evidence" value="ECO:0007669"/>
    <property type="project" value="UniProtKB-SubCell"/>
</dbReference>
<dbReference type="GO" id="GO:0099402">
    <property type="term" value="P:plant organ development"/>
    <property type="evidence" value="ECO:0007669"/>
    <property type="project" value="InterPro"/>
</dbReference>
<feature type="region of interest" description="Disordered" evidence="11">
    <location>
        <begin position="1"/>
        <end position="35"/>
    </location>
</feature>
<dbReference type="Pfam" id="PF00046">
    <property type="entry name" value="Homeodomain"/>
    <property type="match status" value="1"/>
</dbReference>
<dbReference type="GO" id="GO:0003700">
    <property type="term" value="F:DNA-binding transcription factor activity"/>
    <property type="evidence" value="ECO:0007669"/>
    <property type="project" value="InterPro"/>
</dbReference>
<evidence type="ECO:0000256" key="11">
    <source>
        <dbReference type="SAM" id="MobiDB-lite"/>
    </source>
</evidence>
<feature type="domain" description="Homeobox" evidence="12">
    <location>
        <begin position="36"/>
        <end position="92"/>
    </location>
</feature>
<keyword evidence="13" id="KW-1185">Reference proteome</keyword>
<reference evidence="13" key="1">
    <citation type="journal article" date="2021" name="Nat. Commun.">
        <title>Genomic analyses provide insights into spinach domestication and the genetic basis of agronomic traits.</title>
        <authorList>
            <person name="Cai X."/>
            <person name="Sun X."/>
            <person name="Xu C."/>
            <person name="Sun H."/>
            <person name="Wang X."/>
            <person name="Ge C."/>
            <person name="Zhang Z."/>
            <person name="Wang Q."/>
            <person name="Fei Z."/>
            <person name="Jiao C."/>
            <person name="Wang Q."/>
        </authorList>
    </citation>
    <scope>NUCLEOTIDE SEQUENCE [LARGE SCALE GENOMIC DNA]</scope>
    <source>
        <strain evidence="13">cv. Varoflay</strain>
    </source>
</reference>
<name>A0A9R0IZP4_SPIOL</name>
<evidence type="ECO:0000256" key="9">
    <source>
        <dbReference type="PROSITE-ProRule" id="PRU00108"/>
    </source>
</evidence>
<sequence length="315" mass="35529">MEENHIDDHELNVDHDVDDQEGEERSGVGGSRWNPTKEQIEMLERIYSSEGVRTPSAEQIRQITARLRVYGHIEGKNVFYWFQNHKARQRQKQRHDRLLATAAATAAAAAANSSANHFAARFIAPTPPHYHPNPTVHLNALPHRPIFPTYHHHFLPNPNVMCNPYYHMPQANIGLYNPPQHHYIAPATVDHDHHGMKKRPSKPSMNKTMNQNTARGDNTVIRVPPGSTLSGYCTAMMNNNTKSMDEHQGDSMGMRTLNLFPVHPTGILEHKLGGNNYNNSAANSCATSSSSDTNYVNDHHHHHTNFFDFFSSESG</sequence>
<evidence type="ECO:0000313" key="14">
    <source>
        <dbReference type="RefSeq" id="XP_021858509.2"/>
    </source>
</evidence>
<dbReference type="GO" id="GO:0003677">
    <property type="term" value="F:DNA binding"/>
    <property type="evidence" value="ECO:0007669"/>
    <property type="project" value="UniProtKB-UniRule"/>
</dbReference>
<evidence type="ECO:0000256" key="2">
    <source>
        <dbReference type="ARBA" id="ARBA00022473"/>
    </source>
</evidence>
<evidence type="ECO:0000256" key="1">
    <source>
        <dbReference type="ARBA" id="ARBA00004123"/>
    </source>
</evidence>
<organism evidence="13 14">
    <name type="scientific">Spinacia oleracea</name>
    <name type="common">Spinach</name>
    <dbReference type="NCBI Taxonomy" id="3562"/>
    <lineage>
        <taxon>Eukaryota</taxon>
        <taxon>Viridiplantae</taxon>
        <taxon>Streptophyta</taxon>
        <taxon>Embryophyta</taxon>
        <taxon>Tracheophyta</taxon>
        <taxon>Spermatophyta</taxon>
        <taxon>Magnoliopsida</taxon>
        <taxon>eudicotyledons</taxon>
        <taxon>Gunneridae</taxon>
        <taxon>Pentapetalae</taxon>
        <taxon>Caryophyllales</taxon>
        <taxon>Chenopodiaceae</taxon>
        <taxon>Chenopodioideae</taxon>
        <taxon>Anserineae</taxon>
        <taxon>Spinacia</taxon>
    </lineage>
</organism>
<feature type="compositionally biased region" description="Polar residues" evidence="11">
    <location>
        <begin position="203"/>
        <end position="216"/>
    </location>
</feature>
<keyword evidence="4 9" id="KW-0238">DNA-binding</keyword>
<accession>A0A9R0IZP4</accession>
<evidence type="ECO:0000256" key="8">
    <source>
        <dbReference type="ARBA" id="ARBA00024040"/>
    </source>
</evidence>
<dbReference type="SUPFAM" id="SSF46689">
    <property type="entry name" value="Homeodomain-like"/>
    <property type="match status" value="1"/>
</dbReference>
<reference evidence="14" key="2">
    <citation type="submission" date="2025-08" db="UniProtKB">
        <authorList>
            <consortium name="RefSeq"/>
        </authorList>
    </citation>
    <scope>IDENTIFICATION</scope>
    <source>
        <tissue evidence="14">Leaf</tissue>
    </source>
</reference>